<sequence>MEHRNFLRFFSAAVLIAALTKCTPHHDDQQRDIPLDKVKALEHVIPIDEARRLRQGFLTGRKELQSKLPGNYLDSAFNIPEGETFNRHAIAAILNAKGAQGLRIYMGKDEKGQVRMILLPVDSSGTDILTTLVSRDKAAIIPGIQPARAANLEQAMESGQRCPPLCKAKL</sequence>
<protein>
    <submittedName>
        <fullName evidence="1">Uncharacterized protein</fullName>
    </submittedName>
</protein>
<dbReference type="EMBL" id="FNBN01000003">
    <property type="protein sequence ID" value="SDG25768.1"/>
    <property type="molecule type" value="Genomic_DNA"/>
</dbReference>
<accession>A0A1G7SS41</accession>
<dbReference type="STRING" id="104663.SAMN04488121_103989"/>
<name>A0A1G7SS41_CHIFI</name>
<proteinExistence type="predicted"/>
<dbReference type="RefSeq" id="WP_089833963.1">
    <property type="nucleotide sequence ID" value="NZ_FNBN01000003.1"/>
</dbReference>
<dbReference type="OrthoDB" id="661656at2"/>
<gene>
    <name evidence="1" type="ORF">SAMN04488121_103989</name>
</gene>
<reference evidence="1 2" key="1">
    <citation type="submission" date="2016-10" db="EMBL/GenBank/DDBJ databases">
        <authorList>
            <person name="de Groot N.N."/>
        </authorList>
    </citation>
    <scope>NUCLEOTIDE SEQUENCE [LARGE SCALE GENOMIC DNA]</scope>
    <source>
        <strain evidence="1 2">DSM 527</strain>
    </source>
</reference>
<evidence type="ECO:0000313" key="2">
    <source>
        <dbReference type="Proteomes" id="UP000199045"/>
    </source>
</evidence>
<dbReference type="AlphaFoldDB" id="A0A1G7SS41"/>
<evidence type="ECO:0000313" key="1">
    <source>
        <dbReference type="EMBL" id="SDG25768.1"/>
    </source>
</evidence>
<organism evidence="1 2">
    <name type="scientific">Chitinophaga filiformis</name>
    <name type="common">Myxococcus filiformis</name>
    <name type="synonym">Flexibacter filiformis</name>
    <dbReference type="NCBI Taxonomy" id="104663"/>
    <lineage>
        <taxon>Bacteria</taxon>
        <taxon>Pseudomonadati</taxon>
        <taxon>Bacteroidota</taxon>
        <taxon>Chitinophagia</taxon>
        <taxon>Chitinophagales</taxon>
        <taxon>Chitinophagaceae</taxon>
        <taxon>Chitinophaga</taxon>
    </lineage>
</organism>
<dbReference type="Proteomes" id="UP000199045">
    <property type="component" value="Unassembled WGS sequence"/>
</dbReference>